<keyword evidence="2" id="KW-1185">Reference proteome</keyword>
<proteinExistence type="predicted"/>
<evidence type="ECO:0000313" key="2">
    <source>
        <dbReference type="Proteomes" id="UP001549749"/>
    </source>
</evidence>
<dbReference type="Proteomes" id="UP001549749">
    <property type="component" value="Unassembled WGS sequence"/>
</dbReference>
<gene>
    <name evidence="1" type="ORF">ABR189_21140</name>
</gene>
<organism evidence="1 2">
    <name type="scientific">Chitinophaga defluvii</name>
    <dbReference type="NCBI Taxonomy" id="3163343"/>
    <lineage>
        <taxon>Bacteria</taxon>
        <taxon>Pseudomonadati</taxon>
        <taxon>Bacteroidota</taxon>
        <taxon>Chitinophagia</taxon>
        <taxon>Chitinophagales</taxon>
        <taxon>Chitinophagaceae</taxon>
        <taxon>Chitinophaga</taxon>
    </lineage>
</organism>
<evidence type="ECO:0008006" key="3">
    <source>
        <dbReference type="Google" id="ProtNLM"/>
    </source>
</evidence>
<accession>A0ABV2TA66</accession>
<evidence type="ECO:0000313" key="1">
    <source>
        <dbReference type="EMBL" id="MET6999908.1"/>
    </source>
</evidence>
<comment type="caution">
    <text evidence="1">The sequence shown here is derived from an EMBL/GenBank/DDBJ whole genome shotgun (WGS) entry which is preliminary data.</text>
</comment>
<dbReference type="EMBL" id="JBEXAC010000002">
    <property type="protein sequence ID" value="MET6999908.1"/>
    <property type="molecule type" value="Genomic_DNA"/>
</dbReference>
<sequence>MKTLTDLQQLNLQPMSETELQHTDGGGLLWEVGKRLLKEAIREIGEHLSPRPIV</sequence>
<dbReference type="RefSeq" id="WP_354662469.1">
    <property type="nucleotide sequence ID" value="NZ_JBEXAC010000002.1"/>
</dbReference>
<protein>
    <recommendedName>
        <fullName evidence="3">Bacteriocin-like protein</fullName>
    </recommendedName>
</protein>
<name>A0ABV2TA66_9BACT</name>
<reference evidence="1 2" key="1">
    <citation type="submission" date="2024-06" db="EMBL/GenBank/DDBJ databases">
        <title>Chitinophaga defluvii sp. nov., isolated from municipal sewage.</title>
        <authorList>
            <person name="Zhang L."/>
        </authorList>
    </citation>
    <scope>NUCLEOTIDE SEQUENCE [LARGE SCALE GENOMIC DNA]</scope>
    <source>
        <strain evidence="1 2">H8</strain>
    </source>
</reference>